<dbReference type="InterPro" id="IPR051533">
    <property type="entry name" value="WaaL-like"/>
</dbReference>
<gene>
    <name evidence="7" type="ORF">AAE02nite_22840</name>
</gene>
<evidence type="ECO:0000256" key="2">
    <source>
        <dbReference type="ARBA" id="ARBA00022692"/>
    </source>
</evidence>
<dbReference type="Proteomes" id="UP000321532">
    <property type="component" value="Unassembled WGS sequence"/>
</dbReference>
<keyword evidence="4 5" id="KW-0472">Membrane</keyword>
<evidence type="ECO:0000259" key="6">
    <source>
        <dbReference type="Pfam" id="PF04932"/>
    </source>
</evidence>
<sequence>MFLKKYQEKTYFILLVFIAITIPLHVTLNNMAIGLLLVFWFFTGNLFIKIKAVFKNKFFWIFSAVYLIQFLGILYSTDVQDALTKLEKKAGLILLPFLILSLPALKSKQLLALVGSFGLSCLGLLTLALIKLKLSFGDLSKVPQLTEAIDDIIDLHHAYSGLYLVFSIISLTFLLNKNWQILNKIMRSGFILLVIGLYIVLIFLGARMALFISFVLLGLQMLLFTIQTKNYRALILILIIAFIGFSGVLSLPATRQKVTEILLLRGVHHPFTPRLIQWSCAFDILDANQAWLQGVGTGDVKPLLQACYQDKKFWGHLYNYNLHNEFLEEMTRHGLVGLVLLLLTLTFPLVLAIKRTHLLYMYFLLIFTFACITESILNRQKGVIFYAFFNALLAAPLVQNRNEEDTKDVESLQYQRNLQNKI</sequence>
<proteinExistence type="predicted"/>
<dbReference type="Pfam" id="PF04932">
    <property type="entry name" value="Wzy_C"/>
    <property type="match status" value="1"/>
</dbReference>
<keyword evidence="3 5" id="KW-1133">Transmembrane helix</keyword>
<evidence type="ECO:0000256" key="4">
    <source>
        <dbReference type="ARBA" id="ARBA00023136"/>
    </source>
</evidence>
<feature type="transmembrane region" description="Helical" evidence="5">
    <location>
        <begin position="334"/>
        <end position="352"/>
    </location>
</feature>
<feature type="transmembrane region" description="Helical" evidence="5">
    <location>
        <begin position="110"/>
        <end position="130"/>
    </location>
</feature>
<feature type="transmembrane region" description="Helical" evidence="5">
    <location>
        <begin position="233"/>
        <end position="253"/>
    </location>
</feature>
<feature type="transmembrane region" description="Helical" evidence="5">
    <location>
        <begin position="158"/>
        <end position="176"/>
    </location>
</feature>
<feature type="transmembrane region" description="Helical" evidence="5">
    <location>
        <begin position="60"/>
        <end position="77"/>
    </location>
</feature>
<organism evidence="7 8">
    <name type="scientific">Adhaeribacter aerolatus</name>
    <dbReference type="NCBI Taxonomy" id="670289"/>
    <lineage>
        <taxon>Bacteria</taxon>
        <taxon>Pseudomonadati</taxon>
        <taxon>Bacteroidota</taxon>
        <taxon>Cytophagia</taxon>
        <taxon>Cytophagales</taxon>
        <taxon>Hymenobacteraceae</taxon>
        <taxon>Adhaeribacter</taxon>
    </lineage>
</organism>
<comment type="subcellular location">
    <subcellularLocation>
        <location evidence="1">Membrane</location>
        <topology evidence="1">Multi-pass membrane protein</topology>
    </subcellularLocation>
</comment>
<feature type="transmembrane region" description="Helical" evidence="5">
    <location>
        <begin position="188"/>
        <end position="204"/>
    </location>
</feature>
<dbReference type="AlphaFoldDB" id="A0A512AY54"/>
<feature type="transmembrane region" description="Helical" evidence="5">
    <location>
        <begin position="9"/>
        <end position="26"/>
    </location>
</feature>
<comment type="caution">
    <text evidence="7">The sequence shown here is derived from an EMBL/GenBank/DDBJ whole genome shotgun (WGS) entry which is preliminary data.</text>
</comment>
<evidence type="ECO:0000256" key="3">
    <source>
        <dbReference type="ARBA" id="ARBA00022989"/>
    </source>
</evidence>
<feature type="transmembrane region" description="Helical" evidence="5">
    <location>
        <begin position="383"/>
        <end position="398"/>
    </location>
</feature>
<evidence type="ECO:0000313" key="7">
    <source>
        <dbReference type="EMBL" id="GEO04620.1"/>
    </source>
</evidence>
<dbReference type="PANTHER" id="PTHR37422">
    <property type="entry name" value="TEICHURONIC ACID BIOSYNTHESIS PROTEIN TUAE"/>
    <property type="match status" value="1"/>
</dbReference>
<evidence type="ECO:0000256" key="1">
    <source>
        <dbReference type="ARBA" id="ARBA00004141"/>
    </source>
</evidence>
<evidence type="ECO:0000313" key="8">
    <source>
        <dbReference type="Proteomes" id="UP000321532"/>
    </source>
</evidence>
<accession>A0A512AY54</accession>
<reference evidence="7 8" key="1">
    <citation type="submission" date="2019-07" db="EMBL/GenBank/DDBJ databases">
        <title>Whole genome shotgun sequence of Adhaeribacter aerolatus NBRC 106133.</title>
        <authorList>
            <person name="Hosoyama A."/>
            <person name="Uohara A."/>
            <person name="Ohji S."/>
            <person name="Ichikawa N."/>
        </authorList>
    </citation>
    <scope>NUCLEOTIDE SEQUENCE [LARGE SCALE GENOMIC DNA]</scope>
    <source>
        <strain evidence="7 8">NBRC 106133</strain>
    </source>
</reference>
<dbReference type="RefSeq" id="WP_371863465.1">
    <property type="nucleotide sequence ID" value="NZ_BJYS01000016.1"/>
</dbReference>
<name>A0A512AY54_9BACT</name>
<protein>
    <recommendedName>
        <fullName evidence="6">O-antigen ligase-related domain-containing protein</fullName>
    </recommendedName>
</protein>
<dbReference type="PANTHER" id="PTHR37422:SF13">
    <property type="entry name" value="LIPOPOLYSACCHARIDE BIOSYNTHESIS PROTEIN PA4999-RELATED"/>
    <property type="match status" value="1"/>
</dbReference>
<feature type="transmembrane region" description="Helical" evidence="5">
    <location>
        <begin position="359"/>
        <end position="377"/>
    </location>
</feature>
<dbReference type="InterPro" id="IPR007016">
    <property type="entry name" value="O-antigen_ligase-rel_domated"/>
</dbReference>
<dbReference type="EMBL" id="BJYS01000016">
    <property type="protein sequence ID" value="GEO04620.1"/>
    <property type="molecule type" value="Genomic_DNA"/>
</dbReference>
<dbReference type="GO" id="GO:0016020">
    <property type="term" value="C:membrane"/>
    <property type="evidence" value="ECO:0007669"/>
    <property type="project" value="UniProtKB-SubCell"/>
</dbReference>
<keyword evidence="2 5" id="KW-0812">Transmembrane</keyword>
<keyword evidence="8" id="KW-1185">Reference proteome</keyword>
<evidence type="ECO:0000256" key="5">
    <source>
        <dbReference type="SAM" id="Phobius"/>
    </source>
</evidence>
<feature type="domain" description="O-antigen ligase-related" evidence="6">
    <location>
        <begin position="194"/>
        <end position="342"/>
    </location>
</feature>